<dbReference type="InterPro" id="IPR035906">
    <property type="entry name" value="MetI-like_sf"/>
</dbReference>
<proteinExistence type="inferred from homology"/>
<evidence type="ECO:0000256" key="6">
    <source>
        <dbReference type="ARBA" id="ARBA00023136"/>
    </source>
</evidence>
<dbReference type="PANTHER" id="PTHR43227">
    <property type="entry name" value="BLL4140 PROTEIN"/>
    <property type="match status" value="1"/>
</dbReference>
<comment type="similarity">
    <text evidence="7">Belongs to the binding-protein-dependent transport system permease family.</text>
</comment>
<evidence type="ECO:0000313" key="10">
    <source>
        <dbReference type="EMBL" id="GLZ77781.1"/>
    </source>
</evidence>
<evidence type="ECO:0000256" key="1">
    <source>
        <dbReference type="ARBA" id="ARBA00004651"/>
    </source>
</evidence>
<evidence type="ECO:0000256" key="3">
    <source>
        <dbReference type="ARBA" id="ARBA00022475"/>
    </source>
</evidence>
<dbReference type="InterPro" id="IPR000515">
    <property type="entry name" value="MetI-like"/>
</dbReference>
<organism evidence="10 11">
    <name type="scientific">Actinorhabdospora filicis</name>
    <dbReference type="NCBI Taxonomy" id="1785913"/>
    <lineage>
        <taxon>Bacteria</taxon>
        <taxon>Bacillati</taxon>
        <taxon>Actinomycetota</taxon>
        <taxon>Actinomycetes</taxon>
        <taxon>Micromonosporales</taxon>
        <taxon>Micromonosporaceae</taxon>
        <taxon>Actinorhabdospora</taxon>
    </lineage>
</organism>
<dbReference type="RefSeq" id="WP_285662868.1">
    <property type="nucleotide sequence ID" value="NZ_BSTX01000001.1"/>
</dbReference>
<dbReference type="GO" id="GO:0005524">
    <property type="term" value="F:ATP binding"/>
    <property type="evidence" value="ECO:0007669"/>
    <property type="project" value="UniProtKB-KW"/>
</dbReference>
<feature type="domain" description="ABC transmembrane type-1" evidence="9">
    <location>
        <begin position="97"/>
        <end position="311"/>
    </location>
</feature>
<dbReference type="PANTHER" id="PTHR43227:SF11">
    <property type="entry name" value="BLL4140 PROTEIN"/>
    <property type="match status" value="1"/>
</dbReference>
<evidence type="ECO:0000256" key="4">
    <source>
        <dbReference type="ARBA" id="ARBA00022692"/>
    </source>
</evidence>
<evidence type="ECO:0000256" key="2">
    <source>
        <dbReference type="ARBA" id="ARBA00022448"/>
    </source>
</evidence>
<accession>A0A9W6W9P8</accession>
<keyword evidence="2 7" id="KW-0813">Transport</keyword>
<comment type="subcellular location">
    <subcellularLocation>
        <location evidence="1 7">Cell membrane</location>
        <topology evidence="1 7">Multi-pass membrane protein</topology>
    </subcellularLocation>
</comment>
<dbReference type="GO" id="GO:0005886">
    <property type="term" value="C:plasma membrane"/>
    <property type="evidence" value="ECO:0007669"/>
    <property type="project" value="UniProtKB-SubCell"/>
</dbReference>
<name>A0A9W6W9P8_9ACTN</name>
<dbReference type="Pfam" id="PF00528">
    <property type="entry name" value="BPD_transp_1"/>
    <property type="match status" value="1"/>
</dbReference>
<dbReference type="Proteomes" id="UP001165079">
    <property type="component" value="Unassembled WGS sequence"/>
</dbReference>
<dbReference type="PROSITE" id="PS50928">
    <property type="entry name" value="ABC_TM1"/>
    <property type="match status" value="1"/>
</dbReference>
<evidence type="ECO:0000256" key="8">
    <source>
        <dbReference type="SAM" id="MobiDB-lite"/>
    </source>
</evidence>
<dbReference type="GO" id="GO:0055085">
    <property type="term" value="P:transmembrane transport"/>
    <property type="evidence" value="ECO:0007669"/>
    <property type="project" value="InterPro"/>
</dbReference>
<dbReference type="Gene3D" id="1.10.3720.10">
    <property type="entry name" value="MetI-like"/>
    <property type="match status" value="1"/>
</dbReference>
<dbReference type="SUPFAM" id="SSF161098">
    <property type="entry name" value="MetI-like"/>
    <property type="match status" value="1"/>
</dbReference>
<dbReference type="AlphaFoldDB" id="A0A9W6W9P8"/>
<keyword evidence="3" id="KW-1003">Cell membrane</keyword>
<keyword evidence="6 7" id="KW-0472">Membrane</keyword>
<comment type="caution">
    <text evidence="10">The sequence shown here is derived from an EMBL/GenBank/DDBJ whole genome shotgun (WGS) entry which is preliminary data.</text>
</comment>
<feature type="transmembrane region" description="Helical" evidence="7">
    <location>
        <begin position="138"/>
        <end position="157"/>
    </location>
</feature>
<keyword evidence="11" id="KW-1185">Reference proteome</keyword>
<evidence type="ECO:0000259" key="9">
    <source>
        <dbReference type="PROSITE" id="PS50928"/>
    </source>
</evidence>
<evidence type="ECO:0000313" key="11">
    <source>
        <dbReference type="Proteomes" id="UP001165079"/>
    </source>
</evidence>
<keyword evidence="10" id="KW-0547">Nucleotide-binding</keyword>
<sequence length="325" mass="35751">MTATAAPPERHPAASGGDETSPRKPKRRKGRFRRDLVLVALMVPGVAYFLVFHYGALFGNAIAFQDYVPFIGVWHSPWAGFANFVTLFGDADFWHATWNTVSISVLQLVFYFPAPLALALLLHSLVGDKVRKFVQSVVYLPHFISWVIVVALFQQVLGDVGVLNGVLGDAGLHTVDIIGNPDAYKPLVIAQVVWKETGWGTIIFLAALANVDEQLYEAASIDGAGWWRRLWHVTLPAIRPVIVLLLILRLGDILTLGFEQFFLQRDTVGPDAGEVLDTFIYITGIKDGHFSIATAAGLFKGLVGLVMIFTANKIAHRLGEQGVYK</sequence>
<gene>
    <name evidence="10" type="ORF">Afil01_25880</name>
</gene>
<dbReference type="InterPro" id="IPR050809">
    <property type="entry name" value="UgpAE/MalFG_permease"/>
</dbReference>
<evidence type="ECO:0000256" key="7">
    <source>
        <dbReference type="RuleBase" id="RU363032"/>
    </source>
</evidence>
<feature type="transmembrane region" description="Helical" evidence="7">
    <location>
        <begin position="237"/>
        <end position="258"/>
    </location>
</feature>
<keyword evidence="10" id="KW-0067">ATP-binding</keyword>
<dbReference type="EMBL" id="BSTX01000001">
    <property type="protein sequence ID" value="GLZ77781.1"/>
    <property type="molecule type" value="Genomic_DNA"/>
</dbReference>
<feature type="transmembrane region" description="Helical" evidence="7">
    <location>
        <begin position="36"/>
        <end position="56"/>
    </location>
</feature>
<keyword evidence="4 7" id="KW-0812">Transmembrane</keyword>
<feature type="transmembrane region" description="Helical" evidence="7">
    <location>
        <begin position="108"/>
        <end position="126"/>
    </location>
</feature>
<protein>
    <submittedName>
        <fullName evidence="10">Polysaccharide ABC transporter ATP-binding protein</fullName>
    </submittedName>
</protein>
<keyword evidence="5 7" id="KW-1133">Transmembrane helix</keyword>
<evidence type="ECO:0000256" key="5">
    <source>
        <dbReference type="ARBA" id="ARBA00022989"/>
    </source>
</evidence>
<dbReference type="CDD" id="cd06261">
    <property type="entry name" value="TM_PBP2"/>
    <property type="match status" value="1"/>
</dbReference>
<reference evidence="10" key="1">
    <citation type="submission" date="2023-03" db="EMBL/GenBank/DDBJ databases">
        <title>Actinorhabdospora filicis NBRC 111898.</title>
        <authorList>
            <person name="Ichikawa N."/>
            <person name="Sato H."/>
            <person name="Tonouchi N."/>
        </authorList>
    </citation>
    <scope>NUCLEOTIDE SEQUENCE</scope>
    <source>
        <strain evidence="10">NBRC 111898</strain>
    </source>
</reference>
<feature type="region of interest" description="Disordered" evidence="8">
    <location>
        <begin position="1"/>
        <end position="28"/>
    </location>
</feature>